<dbReference type="InterPro" id="IPR009430">
    <property type="entry name" value="GvpL/GvpF"/>
</dbReference>
<dbReference type="Pfam" id="PF06386">
    <property type="entry name" value="GvpL_GvpF"/>
    <property type="match status" value="1"/>
</dbReference>
<dbReference type="PANTHER" id="PTHR36852:SF1">
    <property type="entry name" value="PROTEIN GVPL 2"/>
    <property type="match status" value="1"/>
</dbReference>
<evidence type="ECO:0000313" key="6">
    <source>
        <dbReference type="Proteomes" id="UP000252914"/>
    </source>
</evidence>
<reference evidence="5 6" key="1">
    <citation type="submission" date="2018-06" db="EMBL/GenBank/DDBJ databases">
        <title>Streptomyces reniochalinae sp. nov. and Streptomyces diacarnus sp. nov. from marine sponges.</title>
        <authorList>
            <person name="Li L."/>
        </authorList>
    </citation>
    <scope>NUCLEOTIDE SEQUENCE [LARGE SCALE GENOMIC DNA]</scope>
    <source>
        <strain evidence="5 6">LHW51701</strain>
    </source>
</reference>
<evidence type="ECO:0000256" key="2">
    <source>
        <dbReference type="ARBA" id="ARBA00035108"/>
    </source>
</evidence>
<dbReference type="RefSeq" id="WP_114024719.1">
    <property type="nucleotide sequence ID" value="NZ_QOIN01000055.1"/>
</dbReference>
<sequence>MTQTVRGTGPGPETSPAAASSPAALSATYVYAVCRGCDPEVFAGLPGQAPGAPVRLLRFGALEAVVQDVPAASFGEEALRERLGDRAELERCARAHHAVIAAAAATAATLPLPLATLYLGDGRARAALSADASRFLDALRRIAGRVEWGVKVYAGREVRRGPGTERRNAGTGTPGRVAAPDGPDDKAARGTAARPGHAYLERLRGVRQEREQRQEAGLGAAEAVDRALGGLAVASRRLRSHDTAVTGGRGAQLLNAAYLVAEGRRDEVAEAVGAVRERPECRGVEVELTGPWVPYSFVDGGERDARG</sequence>
<evidence type="ECO:0000313" key="5">
    <source>
        <dbReference type="EMBL" id="RCG17324.1"/>
    </source>
</evidence>
<comment type="similarity">
    <text evidence="3">Belongs to the gas vesicle GvpF/GvpL family.</text>
</comment>
<evidence type="ECO:0008006" key="7">
    <source>
        <dbReference type="Google" id="ProtNLM"/>
    </source>
</evidence>
<name>A0A367EGX8_9ACTN</name>
<gene>
    <name evidence="5" type="ORF">DTL70_27510</name>
</gene>
<comment type="subcellular location">
    <subcellularLocation>
        <location evidence="2">Gas vesicle</location>
    </subcellularLocation>
</comment>
<evidence type="ECO:0000256" key="3">
    <source>
        <dbReference type="ARBA" id="ARBA00035643"/>
    </source>
</evidence>
<dbReference type="GO" id="GO:0031411">
    <property type="term" value="C:gas vesicle"/>
    <property type="evidence" value="ECO:0007669"/>
    <property type="project" value="UniProtKB-SubCell"/>
</dbReference>
<comment type="caution">
    <text evidence="5">The sequence shown here is derived from an EMBL/GenBank/DDBJ whole genome shotgun (WGS) entry which is preliminary data.</text>
</comment>
<dbReference type="GO" id="GO:0031412">
    <property type="term" value="P:gas vesicle organization"/>
    <property type="evidence" value="ECO:0007669"/>
    <property type="project" value="InterPro"/>
</dbReference>
<accession>A0A367EGX8</accession>
<proteinExistence type="inferred from homology"/>
<dbReference type="AlphaFoldDB" id="A0A367EGX8"/>
<evidence type="ECO:0000256" key="1">
    <source>
        <dbReference type="ARBA" id="ARBA00022987"/>
    </source>
</evidence>
<dbReference type="Proteomes" id="UP000252914">
    <property type="component" value="Unassembled WGS sequence"/>
</dbReference>
<protein>
    <recommendedName>
        <fullName evidence="7">Gas vesicle protein</fullName>
    </recommendedName>
</protein>
<feature type="region of interest" description="Disordered" evidence="4">
    <location>
        <begin position="161"/>
        <end position="194"/>
    </location>
</feature>
<evidence type="ECO:0000256" key="4">
    <source>
        <dbReference type="SAM" id="MobiDB-lite"/>
    </source>
</evidence>
<keyword evidence="1" id="KW-0304">Gas vesicle</keyword>
<dbReference type="PANTHER" id="PTHR36852">
    <property type="entry name" value="PROTEIN GVPL 2"/>
    <property type="match status" value="1"/>
</dbReference>
<dbReference type="EMBL" id="QOIN01000055">
    <property type="protein sequence ID" value="RCG17324.1"/>
    <property type="molecule type" value="Genomic_DNA"/>
</dbReference>
<keyword evidence="6" id="KW-1185">Reference proteome</keyword>
<organism evidence="5 6">
    <name type="scientific">Streptomyces diacarni</name>
    <dbReference type="NCBI Taxonomy" id="2800381"/>
    <lineage>
        <taxon>Bacteria</taxon>
        <taxon>Bacillati</taxon>
        <taxon>Actinomycetota</taxon>
        <taxon>Actinomycetes</taxon>
        <taxon>Kitasatosporales</taxon>
        <taxon>Streptomycetaceae</taxon>
        <taxon>Streptomyces</taxon>
    </lineage>
</organism>